<feature type="region of interest" description="Disordered" evidence="1">
    <location>
        <begin position="40"/>
        <end position="85"/>
    </location>
</feature>
<sequence length="98" mass="9513">MPLTTEEAVVAGASEVSCWTRVAVPPPIAAAAMATAAIRPTPRLARRRETGPAGTGPAAAYAGSAGGGVKPPPDPDGHTVVPGSVVIGRVGSYGGRGG</sequence>
<dbReference type="Proteomes" id="UP001052739">
    <property type="component" value="Unassembled WGS sequence"/>
</dbReference>
<dbReference type="EMBL" id="BNDW01000035">
    <property type="protein sequence ID" value="GHI23179.1"/>
    <property type="molecule type" value="Genomic_DNA"/>
</dbReference>
<name>A0ABQ3PDT1_9ACTN</name>
<protein>
    <submittedName>
        <fullName evidence="2">Uncharacterized protein</fullName>
    </submittedName>
</protein>
<evidence type="ECO:0000313" key="3">
    <source>
        <dbReference type="Proteomes" id="UP001052739"/>
    </source>
</evidence>
<evidence type="ECO:0000313" key="2">
    <source>
        <dbReference type="EMBL" id="GHI23179.1"/>
    </source>
</evidence>
<feature type="compositionally biased region" description="Low complexity" evidence="1">
    <location>
        <begin position="51"/>
        <end position="63"/>
    </location>
</feature>
<reference evidence="2" key="1">
    <citation type="submission" date="2024-05" db="EMBL/GenBank/DDBJ databases">
        <title>Whole genome shotgun sequence of Streptomyces hydrogenans NBRC 13475.</title>
        <authorList>
            <person name="Komaki H."/>
            <person name="Tamura T."/>
        </authorList>
    </citation>
    <scope>NUCLEOTIDE SEQUENCE</scope>
    <source>
        <strain evidence="2">NBRC 13475</strain>
    </source>
</reference>
<proteinExistence type="predicted"/>
<accession>A0ABQ3PDT1</accession>
<evidence type="ECO:0000256" key="1">
    <source>
        <dbReference type="SAM" id="MobiDB-lite"/>
    </source>
</evidence>
<keyword evidence="3" id="KW-1185">Reference proteome</keyword>
<gene>
    <name evidence="2" type="ORF">Shyd_45500</name>
</gene>
<organism evidence="2 3">
    <name type="scientific">Streptomyces hydrogenans</name>
    <dbReference type="NCBI Taxonomy" id="1873719"/>
    <lineage>
        <taxon>Bacteria</taxon>
        <taxon>Bacillati</taxon>
        <taxon>Actinomycetota</taxon>
        <taxon>Actinomycetes</taxon>
        <taxon>Kitasatosporales</taxon>
        <taxon>Streptomycetaceae</taxon>
        <taxon>Streptomyces</taxon>
    </lineage>
</organism>
<comment type="caution">
    <text evidence="2">The sequence shown here is derived from an EMBL/GenBank/DDBJ whole genome shotgun (WGS) entry which is preliminary data.</text>
</comment>